<proteinExistence type="inferred from homology"/>
<protein>
    <recommendedName>
        <fullName evidence="3">Fumarylacetoacetase-like C-terminal domain-containing protein</fullName>
    </recommendedName>
</protein>
<dbReference type="GO" id="GO:0046872">
    <property type="term" value="F:metal ion binding"/>
    <property type="evidence" value="ECO:0007669"/>
    <property type="project" value="UniProtKB-KW"/>
</dbReference>
<dbReference type="STRING" id="229535.A0A0M8NZF4"/>
<keyword evidence="2" id="KW-0479">Metal-binding</keyword>
<name>A0A0M8NZF4_9EURO</name>
<evidence type="ECO:0000256" key="1">
    <source>
        <dbReference type="ARBA" id="ARBA00010211"/>
    </source>
</evidence>
<dbReference type="PANTHER" id="PTHR11820">
    <property type="entry name" value="ACYLPYRUVASE"/>
    <property type="match status" value="1"/>
</dbReference>
<dbReference type="Pfam" id="PF01557">
    <property type="entry name" value="FAA_hydrolase"/>
    <property type="match status" value="1"/>
</dbReference>
<dbReference type="EMBL" id="LHQQ01000331">
    <property type="protein sequence ID" value="KOS37310.1"/>
    <property type="molecule type" value="Genomic_DNA"/>
</dbReference>
<dbReference type="InterPro" id="IPR036663">
    <property type="entry name" value="Fumarylacetoacetase_C_sf"/>
</dbReference>
<dbReference type="PANTHER" id="PTHR11820:SF7">
    <property type="entry name" value="ACYLPYRUVASE FAHD1, MITOCHONDRIAL"/>
    <property type="match status" value="1"/>
</dbReference>
<evidence type="ECO:0000313" key="5">
    <source>
        <dbReference type="Proteomes" id="UP000037696"/>
    </source>
</evidence>
<organism evidence="4 5">
    <name type="scientific">Penicillium nordicum</name>
    <dbReference type="NCBI Taxonomy" id="229535"/>
    <lineage>
        <taxon>Eukaryota</taxon>
        <taxon>Fungi</taxon>
        <taxon>Dikarya</taxon>
        <taxon>Ascomycota</taxon>
        <taxon>Pezizomycotina</taxon>
        <taxon>Eurotiomycetes</taxon>
        <taxon>Eurotiomycetidae</taxon>
        <taxon>Eurotiales</taxon>
        <taxon>Aspergillaceae</taxon>
        <taxon>Penicillium</taxon>
    </lineage>
</organism>
<dbReference type="InterPro" id="IPR011234">
    <property type="entry name" value="Fumarylacetoacetase-like_C"/>
</dbReference>
<dbReference type="OrthoDB" id="411064at2759"/>
<reference evidence="4 5" key="1">
    <citation type="submission" date="2015-08" db="EMBL/GenBank/DDBJ databases">
        <title>Genome sequencing of Penicillium nordicum.</title>
        <authorList>
            <person name="Nguyen H.D."/>
            <person name="Seifert K.A."/>
        </authorList>
    </citation>
    <scope>NUCLEOTIDE SEQUENCE [LARGE SCALE GENOMIC DNA]</scope>
    <source>
        <strain evidence="4 5">DAOMC 185683</strain>
    </source>
</reference>
<gene>
    <name evidence="4" type="ORF">ACN38_g11896</name>
</gene>
<dbReference type="Proteomes" id="UP000037696">
    <property type="component" value="Unassembled WGS sequence"/>
</dbReference>
<keyword evidence="5" id="KW-1185">Reference proteome</keyword>
<evidence type="ECO:0000313" key="4">
    <source>
        <dbReference type="EMBL" id="KOS37310.1"/>
    </source>
</evidence>
<dbReference type="SUPFAM" id="SSF56529">
    <property type="entry name" value="FAH"/>
    <property type="match status" value="1"/>
</dbReference>
<dbReference type="Gene3D" id="3.90.850.10">
    <property type="entry name" value="Fumarylacetoacetase-like, C-terminal domain"/>
    <property type="match status" value="1"/>
</dbReference>
<comment type="caution">
    <text evidence="4">The sequence shown here is derived from an EMBL/GenBank/DDBJ whole genome shotgun (WGS) entry which is preliminary data.</text>
</comment>
<evidence type="ECO:0000256" key="2">
    <source>
        <dbReference type="ARBA" id="ARBA00022723"/>
    </source>
</evidence>
<sequence length="163" mass="18345">MFTRQGYLLKVPTYPPVFTKPADALAGLFETIPIHRDAQSQLDYEGELTIVIGKDAKKVTTENALDYVLGYTVGNDLSAVGVNTVEHIKAMPEALKVKLLKDEIDDIQAASPYSSGYPMAFTQHMQPVKYDHSWTPADNQQYHMSAWIDAPPKRLVLAWRHRD</sequence>
<evidence type="ECO:0000259" key="3">
    <source>
        <dbReference type="Pfam" id="PF01557"/>
    </source>
</evidence>
<accession>A0A0M8NZF4</accession>
<dbReference type="AlphaFoldDB" id="A0A0M8NZF4"/>
<comment type="similarity">
    <text evidence="1">Belongs to the FAH family.</text>
</comment>
<dbReference type="GO" id="GO:0018773">
    <property type="term" value="F:acetylpyruvate hydrolase activity"/>
    <property type="evidence" value="ECO:0007669"/>
    <property type="project" value="TreeGrafter"/>
</dbReference>
<feature type="domain" description="Fumarylacetoacetase-like C-terminal" evidence="3">
    <location>
        <begin position="11"/>
        <end position="87"/>
    </location>
</feature>